<keyword evidence="6 10" id="KW-0812">Transmembrane</keyword>
<evidence type="ECO:0000313" key="13">
    <source>
        <dbReference type="Proteomes" id="UP000683428"/>
    </source>
</evidence>
<evidence type="ECO:0000256" key="2">
    <source>
        <dbReference type="ARBA" id="ARBA00004162"/>
    </source>
</evidence>
<evidence type="ECO:0000256" key="4">
    <source>
        <dbReference type="ARBA" id="ARBA00022475"/>
    </source>
</evidence>
<dbReference type="EMBL" id="CP064782">
    <property type="protein sequence ID" value="QWT48416.1"/>
    <property type="molecule type" value="Genomic_DNA"/>
</dbReference>
<evidence type="ECO:0000256" key="3">
    <source>
        <dbReference type="ARBA" id="ARBA00008281"/>
    </source>
</evidence>
<comment type="function">
    <text evidence="1 10">Controls the rotational direction of flagella during chemotaxis.</text>
</comment>
<evidence type="ECO:0000256" key="6">
    <source>
        <dbReference type="ARBA" id="ARBA00022692"/>
    </source>
</evidence>
<dbReference type="KEGG" id="aiq:Azoinq_11195"/>
<dbReference type="GO" id="GO:0071978">
    <property type="term" value="P:bacterial-type flagellum-dependent swarming motility"/>
    <property type="evidence" value="ECO:0007669"/>
    <property type="project" value="TreeGrafter"/>
</dbReference>
<keyword evidence="10" id="KW-0997">Cell inner membrane</keyword>
<evidence type="ECO:0000256" key="10">
    <source>
        <dbReference type="RuleBase" id="RU364125"/>
    </source>
</evidence>
<evidence type="ECO:0000256" key="5">
    <source>
        <dbReference type="ARBA" id="ARBA00022500"/>
    </source>
</evidence>
<protein>
    <recommendedName>
        <fullName evidence="10">Flagellar protein FliL</fullName>
    </recommendedName>
</protein>
<keyword evidence="12" id="KW-0282">Flagellum</keyword>
<organism evidence="12 13">
    <name type="scientific">Azospira inquinata</name>
    <dbReference type="NCBI Taxonomy" id="2785627"/>
    <lineage>
        <taxon>Bacteria</taxon>
        <taxon>Pseudomonadati</taxon>
        <taxon>Pseudomonadota</taxon>
        <taxon>Betaproteobacteria</taxon>
        <taxon>Rhodocyclales</taxon>
        <taxon>Rhodocyclaceae</taxon>
        <taxon>Azospira</taxon>
    </lineage>
</organism>
<name>A0A975SLR1_9RHOO</name>
<gene>
    <name evidence="12" type="primary">fliL</name>
    <name evidence="12" type="ORF">Azoinq_11195</name>
</gene>
<dbReference type="GO" id="GO:0006935">
    <property type="term" value="P:chemotaxis"/>
    <property type="evidence" value="ECO:0007669"/>
    <property type="project" value="UniProtKB-KW"/>
</dbReference>
<keyword evidence="5 10" id="KW-0145">Chemotaxis</keyword>
<keyword evidence="12" id="KW-0969">Cilium</keyword>
<evidence type="ECO:0000313" key="12">
    <source>
        <dbReference type="EMBL" id="QWT48416.1"/>
    </source>
</evidence>
<dbReference type="GO" id="GO:0005886">
    <property type="term" value="C:plasma membrane"/>
    <property type="evidence" value="ECO:0007669"/>
    <property type="project" value="UniProtKB-SubCell"/>
</dbReference>
<dbReference type="PANTHER" id="PTHR35091:SF2">
    <property type="entry name" value="FLAGELLAR PROTEIN FLIL"/>
    <property type="match status" value="1"/>
</dbReference>
<proteinExistence type="inferred from homology"/>
<sequence length="176" mass="18915">MAKAEAKPEAGEEAPKKKGKLLIIIVAVVFLIVAGGGAALFMMKSHDGGDDEDAPSETVKKKKSEKEEPPVYVALDTFTVNLVPDADAGDQYLQIGVSVELTDVPSGEKMKLHMPRLRNAVMLLLSSKKASDLMSTEGKEALAKDMKEQMNGILSPETKGKDGPVKDVLFTSFIIQ</sequence>
<keyword evidence="4" id="KW-1003">Cell membrane</keyword>
<evidence type="ECO:0000256" key="1">
    <source>
        <dbReference type="ARBA" id="ARBA00002254"/>
    </source>
</evidence>
<dbReference type="InterPro" id="IPR005503">
    <property type="entry name" value="FliL"/>
</dbReference>
<dbReference type="Pfam" id="PF03748">
    <property type="entry name" value="FliL"/>
    <property type="match status" value="1"/>
</dbReference>
<comment type="similarity">
    <text evidence="3 10">Belongs to the FliL family.</text>
</comment>
<keyword evidence="7 10" id="KW-0283">Flagellar rotation</keyword>
<evidence type="ECO:0000256" key="11">
    <source>
        <dbReference type="SAM" id="MobiDB-lite"/>
    </source>
</evidence>
<dbReference type="Proteomes" id="UP000683428">
    <property type="component" value="Chromosome"/>
</dbReference>
<keyword evidence="9 10" id="KW-0472">Membrane</keyword>
<dbReference type="GO" id="GO:0009425">
    <property type="term" value="C:bacterial-type flagellum basal body"/>
    <property type="evidence" value="ECO:0007669"/>
    <property type="project" value="InterPro"/>
</dbReference>
<dbReference type="PANTHER" id="PTHR35091">
    <property type="entry name" value="FLAGELLAR PROTEIN FLIL"/>
    <property type="match status" value="1"/>
</dbReference>
<dbReference type="AlphaFoldDB" id="A0A975SLR1"/>
<evidence type="ECO:0000256" key="7">
    <source>
        <dbReference type="ARBA" id="ARBA00022779"/>
    </source>
</evidence>
<feature type="region of interest" description="Disordered" evidence="11">
    <location>
        <begin position="47"/>
        <end position="67"/>
    </location>
</feature>
<keyword evidence="12" id="KW-0966">Cell projection</keyword>
<feature type="transmembrane region" description="Helical" evidence="10">
    <location>
        <begin position="21"/>
        <end position="43"/>
    </location>
</feature>
<keyword evidence="13" id="KW-1185">Reference proteome</keyword>
<comment type="subcellular location">
    <subcellularLocation>
        <location evidence="10">Cell inner membrane</location>
    </subcellularLocation>
    <subcellularLocation>
        <location evidence="2">Cell membrane</location>
        <topology evidence="2">Single-pass membrane protein</topology>
    </subcellularLocation>
</comment>
<dbReference type="NCBIfam" id="NF005435">
    <property type="entry name" value="PRK07021.1"/>
    <property type="match status" value="1"/>
</dbReference>
<evidence type="ECO:0000256" key="9">
    <source>
        <dbReference type="ARBA" id="ARBA00023136"/>
    </source>
</evidence>
<dbReference type="RefSeq" id="WP_216129061.1">
    <property type="nucleotide sequence ID" value="NZ_CP064782.1"/>
</dbReference>
<keyword evidence="8 10" id="KW-1133">Transmembrane helix</keyword>
<accession>A0A975SLR1</accession>
<evidence type="ECO:0000256" key="8">
    <source>
        <dbReference type="ARBA" id="ARBA00022989"/>
    </source>
</evidence>
<reference evidence="12" key="1">
    <citation type="submission" date="2020-11" db="EMBL/GenBank/DDBJ databases">
        <title>Azospira inquinata sp. nov.</title>
        <authorList>
            <person name="Moe W.M."/>
            <person name="Mikes M.C."/>
        </authorList>
    </citation>
    <scope>NUCLEOTIDE SEQUENCE</scope>
    <source>
        <strain evidence="12">Azo-3</strain>
    </source>
</reference>